<accession>A0A553RMD8</accession>
<keyword evidence="3" id="KW-1185">Reference proteome</keyword>
<sequence length="41" mass="4525">DGTVVPPRANYIEADKYVLPFELACQSKSPRIVSTSLDCLQ</sequence>
<dbReference type="OrthoDB" id="18431at2759"/>
<dbReference type="AlphaFoldDB" id="A0A553RMD8"/>
<dbReference type="EMBL" id="SRMA01011578">
    <property type="protein sequence ID" value="TRZ03348.1"/>
    <property type="molecule type" value="Genomic_DNA"/>
</dbReference>
<reference evidence="2 3" key="1">
    <citation type="journal article" date="2019" name="Sci. Data">
        <title>Hybrid genome assembly and annotation of Danionella translucida.</title>
        <authorList>
            <person name="Kadobianskyi M."/>
            <person name="Schulze L."/>
            <person name="Schuelke M."/>
            <person name="Judkewitz B."/>
        </authorList>
    </citation>
    <scope>NUCLEOTIDE SEQUENCE [LARGE SCALE GENOMIC DNA]</scope>
    <source>
        <strain evidence="2 3">Bolton</strain>
    </source>
</reference>
<gene>
    <name evidence="2" type="ORF">DNTS_003131</name>
</gene>
<comment type="caution">
    <text evidence="2">The sequence shown here is derived from an EMBL/GenBank/DDBJ whole genome shotgun (WGS) entry which is preliminary data.</text>
</comment>
<dbReference type="Proteomes" id="UP000316079">
    <property type="component" value="Unassembled WGS sequence"/>
</dbReference>
<feature type="non-terminal residue" evidence="2">
    <location>
        <position position="1"/>
    </location>
</feature>
<evidence type="ECO:0000259" key="1">
    <source>
        <dbReference type="Pfam" id="PF16213"/>
    </source>
</evidence>
<dbReference type="InterPro" id="IPR032629">
    <property type="entry name" value="DCB_dom"/>
</dbReference>
<organism evidence="2 3">
    <name type="scientific">Danionella cerebrum</name>
    <dbReference type="NCBI Taxonomy" id="2873325"/>
    <lineage>
        <taxon>Eukaryota</taxon>
        <taxon>Metazoa</taxon>
        <taxon>Chordata</taxon>
        <taxon>Craniata</taxon>
        <taxon>Vertebrata</taxon>
        <taxon>Euteleostomi</taxon>
        <taxon>Actinopterygii</taxon>
        <taxon>Neopterygii</taxon>
        <taxon>Teleostei</taxon>
        <taxon>Ostariophysi</taxon>
        <taxon>Cypriniformes</taxon>
        <taxon>Danionidae</taxon>
        <taxon>Danioninae</taxon>
        <taxon>Danionella</taxon>
    </lineage>
</organism>
<feature type="non-terminal residue" evidence="2">
    <location>
        <position position="41"/>
    </location>
</feature>
<evidence type="ECO:0000313" key="3">
    <source>
        <dbReference type="Proteomes" id="UP000316079"/>
    </source>
</evidence>
<protein>
    <recommendedName>
        <fullName evidence="1">Mon2/Sec7/BIG1-like dimerisation and cyclophilin-binding domain-containing protein</fullName>
    </recommendedName>
</protein>
<name>A0A553RMD8_9TELE</name>
<feature type="domain" description="Mon2/Sec7/BIG1-like dimerisation and cyclophilin-binding" evidence="1">
    <location>
        <begin position="13"/>
        <end position="41"/>
    </location>
</feature>
<dbReference type="STRING" id="623744.A0A553RMD8"/>
<dbReference type="Pfam" id="PF16213">
    <property type="entry name" value="DCB"/>
    <property type="match status" value="1"/>
</dbReference>
<proteinExistence type="predicted"/>
<evidence type="ECO:0000313" key="2">
    <source>
        <dbReference type="EMBL" id="TRZ03348.1"/>
    </source>
</evidence>